<dbReference type="EMBL" id="JAJEPS010000004">
    <property type="protein sequence ID" value="MCC2125626.1"/>
    <property type="molecule type" value="Genomic_DNA"/>
</dbReference>
<protein>
    <submittedName>
        <fullName evidence="9">M42 family metallopeptidase</fullName>
    </submittedName>
</protein>
<dbReference type="InterPro" id="IPR051464">
    <property type="entry name" value="Peptidase_M42_aminopept"/>
</dbReference>
<evidence type="ECO:0000256" key="8">
    <source>
        <dbReference type="PIRSR" id="PIRSR001123-2"/>
    </source>
</evidence>
<feature type="binding site" evidence="8">
    <location>
        <position position="187"/>
    </location>
    <ligand>
        <name>Zn(2+)</name>
        <dbReference type="ChEBI" id="CHEBI:29105"/>
        <label>1</label>
    </ligand>
</feature>
<gene>
    <name evidence="9" type="ORF">LKD36_05465</name>
</gene>
<feature type="binding site" evidence="8">
    <location>
        <position position="187"/>
    </location>
    <ligand>
        <name>Zn(2+)</name>
        <dbReference type="ChEBI" id="CHEBI:29105"/>
        <label>2</label>
    </ligand>
</feature>
<comment type="caution">
    <text evidence="9">The sequence shown here is derived from an EMBL/GenBank/DDBJ whole genome shotgun (WGS) entry which is preliminary data.</text>
</comment>
<dbReference type="GO" id="GO:0006508">
    <property type="term" value="P:proteolysis"/>
    <property type="evidence" value="ECO:0007669"/>
    <property type="project" value="UniProtKB-KW"/>
</dbReference>
<comment type="similarity">
    <text evidence="1 6">Belongs to the peptidase M42 family.</text>
</comment>
<dbReference type="PANTHER" id="PTHR32481:SF7">
    <property type="entry name" value="AMINOPEPTIDASE YHFE-RELATED"/>
    <property type="match status" value="1"/>
</dbReference>
<dbReference type="CDD" id="cd05657">
    <property type="entry name" value="M42_glucanase_like"/>
    <property type="match status" value="1"/>
</dbReference>
<dbReference type="AlphaFoldDB" id="A0AAE3A426"/>
<comment type="cofactor">
    <cofactor evidence="8">
        <name>a divalent metal cation</name>
        <dbReference type="ChEBI" id="CHEBI:60240"/>
    </cofactor>
    <text evidence="8">Binds 2 divalent metal cations per subunit.</text>
</comment>
<dbReference type="InterPro" id="IPR023367">
    <property type="entry name" value="Peptidase_M42_dom2"/>
</dbReference>
<dbReference type="Pfam" id="PF05343">
    <property type="entry name" value="Peptidase_M42"/>
    <property type="match status" value="1"/>
</dbReference>
<keyword evidence="5" id="KW-0378">Hydrolase</keyword>
<dbReference type="GO" id="GO:0004177">
    <property type="term" value="F:aminopeptidase activity"/>
    <property type="evidence" value="ECO:0007669"/>
    <property type="project" value="UniProtKB-UniRule"/>
</dbReference>
<evidence type="ECO:0000256" key="7">
    <source>
        <dbReference type="PIRSR" id="PIRSR001123-1"/>
    </source>
</evidence>
<feature type="binding site" evidence="8">
    <location>
        <position position="70"/>
    </location>
    <ligand>
        <name>Zn(2+)</name>
        <dbReference type="ChEBI" id="CHEBI:29105"/>
        <label>1</label>
    </ligand>
</feature>
<accession>A0AAE3A426</accession>
<name>A0AAE3A426_9FIRM</name>
<feature type="binding site" evidence="8">
    <location>
        <position position="222"/>
    </location>
    <ligand>
        <name>Zn(2+)</name>
        <dbReference type="ChEBI" id="CHEBI:29105"/>
        <label>2</label>
    </ligand>
</feature>
<dbReference type="SUPFAM" id="SSF101821">
    <property type="entry name" value="Aminopeptidase/glucanase lid domain"/>
    <property type="match status" value="1"/>
</dbReference>
<dbReference type="PIRSF" id="PIRSF001123">
    <property type="entry name" value="PepA_GA"/>
    <property type="match status" value="1"/>
</dbReference>
<feature type="binding site" evidence="8">
    <location>
        <position position="242"/>
    </location>
    <ligand>
        <name>Zn(2+)</name>
        <dbReference type="ChEBI" id="CHEBI:29105"/>
        <label>1</label>
    </ligand>
</feature>
<keyword evidence="10" id="KW-1185">Reference proteome</keyword>
<evidence type="ECO:0000256" key="5">
    <source>
        <dbReference type="ARBA" id="ARBA00022801"/>
    </source>
</evidence>
<evidence type="ECO:0000313" key="9">
    <source>
        <dbReference type="EMBL" id="MCC2125626.1"/>
    </source>
</evidence>
<feature type="binding site" evidence="8">
    <location>
        <position position="322"/>
    </location>
    <ligand>
        <name>Zn(2+)</name>
        <dbReference type="ChEBI" id="CHEBI:29105"/>
        <label>2</label>
    </ligand>
</feature>
<proteinExistence type="inferred from homology"/>
<dbReference type="Gene3D" id="3.40.630.10">
    <property type="entry name" value="Zn peptidases"/>
    <property type="match status" value="1"/>
</dbReference>
<dbReference type="GO" id="GO:0046872">
    <property type="term" value="F:metal ion binding"/>
    <property type="evidence" value="ECO:0007669"/>
    <property type="project" value="UniProtKB-UniRule"/>
</dbReference>
<evidence type="ECO:0000256" key="6">
    <source>
        <dbReference type="PIRNR" id="PIRNR001123"/>
    </source>
</evidence>
<keyword evidence="3" id="KW-0645">Protease</keyword>
<dbReference type="SUPFAM" id="SSF53187">
    <property type="entry name" value="Zn-dependent exopeptidases"/>
    <property type="match status" value="1"/>
</dbReference>
<dbReference type="Gene3D" id="2.40.30.40">
    <property type="entry name" value="Peptidase M42, domain 2"/>
    <property type="match status" value="1"/>
</dbReference>
<dbReference type="Proteomes" id="UP001198220">
    <property type="component" value="Unassembled WGS sequence"/>
</dbReference>
<evidence type="ECO:0000256" key="1">
    <source>
        <dbReference type="ARBA" id="ARBA00006272"/>
    </source>
</evidence>
<evidence type="ECO:0000256" key="3">
    <source>
        <dbReference type="ARBA" id="ARBA00022670"/>
    </source>
</evidence>
<dbReference type="InterPro" id="IPR008007">
    <property type="entry name" value="Peptidase_M42"/>
</dbReference>
<dbReference type="RefSeq" id="WP_308459004.1">
    <property type="nucleotide sequence ID" value="NZ_JAJEPS010000004.1"/>
</dbReference>
<keyword evidence="2" id="KW-0031">Aminopeptidase</keyword>
<keyword evidence="4 8" id="KW-0479">Metal-binding</keyword>
<reference evidence="9 10" key="1">
    <citation type="submission" date="2021-10" db="EMBL/GenBank/DDBJ databases">
        <title>Anaerobic single-cell dispensing facilitates the cultivation of human gut bacteria.</title>
        <authorList>
            <person name="Afrizal A."/>
        </authorList>
    </citation>
    <scope>NUCLEOTIDE SEQUENCE [LARGE SCALE GENOMIC DNA]</scope>
    <source>
        <strain evidence="9 10">CLA-AA-H276</strain>
    </source>
</reference>
<organism evidence="9 10">
    <name type="scientific">Hominiventricola filiformis</name>
    <dbReference type="NCBI Taxonomy" id="2885352"/>
    <lineage>
        <taxon>Bacteria</taxon>
        <taxon>Bacillati</taxon>
        <taxon>Bacillota</taxon>
        <taxon>Clostridia</taxon>
        <taxon>Lachnospirales</taxon>
        <taxon>Lachnospiraceae</taxon>
        <taxon>Hominiventricola</taxon>
    </lineage>
</organism>
<sequence>MSKDYVDYMVEETRKILAIDSPSGYTREVADYVMEEYKKLGYEPQLTVKGGILVAIGGRDKENAVQLEAHIDTLGAMVAEIKSNGRLRVTAVGGMNANNAEAENCKVITRFNGNYEGTLQLINASIHVNDEYDGIKRSYDSVEVILDENVKTKKDTEKLGIMTGDFVCFDPRTTVTKSGYIKSRFLDDKLSVGILLGYAKYLKEENVTPERMIYQHITVFEEVGHGGAASIPEGVTEVISVDMGCVGEGLACDETQVSICAKDSHGPYHYDVVSGLIKAAKENNIDFAVDVYPHYGSDADVALTAGYDVRHGLIGAGVYASHGYERSHVDGVKNTFELLKAYLG</sequence>
<evidence type="ECO:0000313" key="10">
    <source>
        <dbReference type="Proteomes" id="UP001198220"/>
    </source>
</evidence>
<feature type="active site" description="Proton acceptor" evidence="7">
    <location>
        <position position="221"/>
    </location>
</feature>
<evidence type="ECO:0000256" key="4">
    <source>
        <dbReference type="ARBA" id="ARBA00022723"/>
    </source>
</evidence>
<evidence type="ECO:0000256" key="2">
    <source>
        <dbReference type="ARBA" id="ARBA00022438"/>
    </source>
</evidence>
<dbReference type="PANTHER" id="PTHR32481">
    <property type="entry name" value="AMINOPEPTIDASE"/>
    <property type="match status" value="1"/>
</dbReference>